<dbReference type="PANTHER" id="PTHR34220:SF9">
    <property type="entry name" value="SIGNAL TRANSDUCTION HISTIDINE KINASE INTERNAL REGION DOMAIN-CONTAINING PROTEIN"/>
    <property type="match status" value="1"/>
</dbReference>
<dbReference type="PANTHER" id="PTHR34220">
    <property type="entry name" value="SENSOR HISTIDINE KINASE YPDA"/>
    <property type="match status" value="1"/>
</dbReference>
<comment type="caution">
    <text evidence="4">The sequence shown here is derived from an EMBL/GenBank/DDBJ whole genome shotgun (WGS) entry which is preliminary data.</text>
</comment>
<feature type="compositionally biased region" description="Low complexity" evidence="1">
    <location>
        <begin position="384"/>
        <end position="396"/>
    </location>
</feature>
<organism evidence="4 5">
    <name type="scientific">Roseateles terrae</name>
    <dbReference type="NCBI Taxonomy" id="431060"/>
    <lineage>
        <taxon>Bacteria</taxon>
        <taxon>Pseudomonadati</taxon>
        <taxon>Pseudomonadota</taxon>
        <taxon>Betaproteobacteria</taxon>
        <taxon>Burkholderiales</taxon>
        <taxon>Sphaerotilaceae</taxon>
        <taxon>Roseateles</taxon>
    </lineage>
</organism>
<dbReference type="Proteomes" id="UP000574369">
    <property type="component" value="Unassembled WGS sequence"/>
</dbReference>
<feature type="transmembrane region" description="Helical" evidence="2">
    <location>
        <begin position="131"/>
        <end position="149"/>
    </location>
</feature>
<keyword evidence="2" id="KW-1133">Transmembrane helix</keyword>
<sequence>MPTPPPPTESPRIDWTQWVFPGPRRTFTEAELARAGLQRWSLGIDCYVYSNVFVLVLLFYKFLPPMIATGVLVTTMIASAGALAVARWLWRQPSRTRFNLASLGTGALAALVPILMVHAGHRALMRDTMPLLAGGLALTLSSWWFLTIYRSQQLEHRLRELDEQQQRVALAQRLAAAQIQPHFLFNTLASLQHWVDTQDARGGPLLRSLTRYLRATLPMFEHDRLPVAQELQIVRSYLDIMQARLGPRLTWSVETAGVPEAVLGEVALPPGTLLTLAENAITHGIEPSLRGGHVGVALHLSEDGRWLRLEVQDTGPGLQAGACDGIGLSNTRERLAAQSDGAAQMGLESASPGCLAWIEWPLSAAPSSPISPDRAITPDHRTGRTISTGATSGTSGNPLDDPTDPVRNPAAAQEHVQP</sequence>
<evidence type="ECO:0000256" key="2">
    <source>
        <dbReference type="SAM" id="Phobius"/>
    </source>
</evidence>
<feature type="transmembrane region" description="Helical" evidence="2">
    <location>
        <begin position="66"/>
        <end position="86"/>
    </location>
</feature>
<feature type="region of interest" description="Disordered" evidence="1">
    <location>
        <begin position="367"/>
        <end position="418"/>
    </location>
</feature>
<evidence type="ECO:0000313" key="5">
    <source>
        <dbReference type="Proteomes" id="UP000574369"/>
    </source>
</evidence>
<keyword evidence="2" id="KW-0472">Membrane</keyword>
<dbReference type="Pfam" id="PF06580">
    <property type="entry name" value="His_kinase"/>
    <property type="match status" value="1"/>
</dbReference>
<keyword evidence="5" id="KW-1185">Reference proteome</keyword>
<dbReference type="RefSeq" id="WP_088453340.1">
    <property type="nucleotide sequence ID" value="NZ_JACHXO010000006.1"/>
</dbReference>
<evidence type="ECO:0000313" key="4">
    <source>
        <dbReference type="EMBL" id="MBB3196066.1"/>
    </source>
</evidence>
<feature type="transmembrane region" description="Helical" evidence="2">
    <location>
        <begin position="98"/>
        <end position="119"/>
    </location>
</feature>
<dbReference type="SUPFAM" id="SSF55874">
    <property type="entry name" value="ATPase domain of HSP90 chaperone/DNA topoisomerase II/histidine kinase"/>
    <property type="match status" value="1"/>
</dbReference>
<dbReference type="InterPro" id="IPR050640">
    <property type="entry name" value="Bact_2-comp_sensor_kinase"/>
</dbReference>
<gene>
    <name evidence="4" type="ORF">FHS28_003476</name>
</gene>
<name>A0ABR6GWD2_9BURK</name>
<evidence type="ECO:0000259" key="3">
    <source>
        <dbReference type="Pfam" id="PF06580"/>
    </source>
</evidence>
<keyword evidence="2" id="KW-0812">Transmembrane</keyword>
<accession>A0ABR6GWD2</accession>
<protein>
    <recommendedName>
        <fullName evidence="3">Signal transduction histidine kinase internal region domain-containing protein</fullName>
    </recommendedName>
</protein>
<evidence type="ECO:0000256" key="1">
    <source>
        <dbReference type="SAM" id="MobiDB-lite"/>
    </source>
</evidence>
<dbReference type="Gene3D" id="3.30.565.10">
    <property type="entry name" value="Histidine kinase-like ATPase, C-terminal domain"/>
    <property type="match status" value="1"/>
</dbReference>
<reference evidence="4 5" key="1">
    <citation type="submission" date="2020-08" db="EMBL/GenBank/DDBJ databases">
        <title>Genomic Encyclopedia of Type Strains, Phase III (KMG-III): the genomes of soil and plant-associated and newly described type strains.</title>
        <authorList>
            <person name="Whitman W."/>
        </authorList>
    </citation>
    <scope>NUCLEOTIDE SEQUENCE [LARGE SCALE GENOMIC DNA]</scope>
    <source>
        <strain evidence="4 5">CECT 7247</strain>
    </source>
</reference>
<dbReference type="InterPro" id="IPR010559">
    <property type="entry name" value="Sig_transdc_His_kin_internal"/>
</dbReference>
<dbReference type="EMBL" id="JACHXO010000006">
    <property type="protein sequence ID" value="MBB3196066.1"/>
    <property type="molecule type" value="Genomic_DNA"/>
</dbReference>
<feature type="domain" description="Signal transduction histidine kinase internal region" evidence="3">
    <location>
        <begin position="175"/>
        <end position="249"/>
    </location>
</feature>
<proteinExistence type="predicted"/>
<dbReference type="InterPro" id="IPR036890">
    <property type="entry name" value="HATPase_C_sf"/>
</dbReference>